<dbReference type="InterPro" id="IPR036388">
    <property type="entry name" value="WH-like_DNA-bd_sf"/>
</dbReference>
<comment type="subcellular location">
    <subcellularLocation>
        <location evidence="1">Nucleus</location>
    </subcellularLocation>
</comment>
<feature type="compositionally biased region" description="Low complexity" evidence="5">
    <location>
        <begin position="174"/>
        <end position="211"/>
    </location>
</feature>
<accession>A0A516AFX3</accession>
<proteinExistence type="evidence at transcript level"/>
<dbReference type="GO" id="GO:0000781">
    <property type="term" value="C:chromosome, telomeric region"/>
    <property type="evidence" value="ECO:0007669"/>
    <property type="project" value="TreeGrafter"/>
</dbReference>
<feature type="compositionally biased region" description="Basic and acidic residues" evidence="5">
    <location>
        <begin position="30"/>
        <end position="39"/>
    </location>
</feature>
<evidence type="ECO:0000256" key="2">
    <source>
        <dbReference type="ARBA" id="ARBA00007815"/>
    </source>
</evidence>
<evidence type="ECO:0000259" key="6">
    <source>
        <dbReference type="Pfam" id="PF08784"/>
    </source>
</evidence>
<name>A0A516AFX3_LINPO</name>
<dbReference type="SUPFAM" id="SSF50249">
    <property type="entry name" value="Nucleic acid-binding proteins"/>
    <property type="match status" value="1"/>
</dbReference>
<dbReference type="GO" id="GO:0000724">
    <property type="term" value="P:double-strand break repair via homologous recombination"/>
    <property type="evidence" value="ECO:0007669"/>
    <property type="project" value="TreeGrafter"/>
</dbReference>
<dbReference type="Gene3D" id="1.10.10.10">
    <property type="entry name" value="Winged helix-like DNA-binding domain superfamily/Winged helix DNA-binding domain"/>
    <property type="match status" value="1"/>
</dbReference>
<dbReference type="InterPro" id="IPR014892">
    <property type="entry name" value="RPA_C"/>
</dbReference>
<evidence type="ECO:0000256" key="1">
    <source>
        <dbReference type="ARBA" id="ARBA00004123"/>
    </source>
</evidence>
<evidence type="ECO:0000256" key="4">
    <source>
        <dbReference type="ARBA" id="ARBA00023242"/>
    </source>
</evidence>
<evidence type="ECO:0000313" key="7">
    <source>
        <dbReference type="EMBL" id="QDO16214.1"/>
    </source>
</evidence>
<dbReference type="InterPro" id="IPR036390">
    <property type="entry name" value="WH_DNA-bd_sf"/>
</dbReference>
<dbReference type="Pfam" id="PF08784">
    <property type="entry name" value="RPA_C"/>
    <property type="match status" value="1"/>
</dbReference>
<dbReference type="PANTHER" id="PTHR13989">
    <property type="entry name" value="REPLICATION PROTEIN A-RELATED"/>
    <property type="match status" value="1"/>
</dbReference>
<feature type="region of interest" description="Disordered" evidence="5">
    <location>
        <begin position="171"/>
        <end position="211"/>
    </location>
</feature>
<organism evidence="7">
    <name type="scientific">Lingulaulax polyedra</name>
    <name type="common">Dinoflagellate</name>
    <name type="synonym">Lingulodinium polyedra</name>
    <dbReference type="NCBI Taxonomy" id="160621"/>
    <lineage>
        <taxon>Eukaryota</taxon>
        <taxon>Sar</taxon>
        <taxon>Alveolata</taxon>
        <taxon>Dinophyceae</taxon>
        <taxon>Gonyaulacales</taxon>
        <taxon>Lingulodiniaceae</taxon>
        <taxon>Lingulaulax</taxon>
    </lineage>
</organism>
<dbReference type="GO" id="GO:0006289">
    <property type="term" value="P:nucleotide-excision repair"/>
    <property type="evidence" value="ECO:0007669"/>
    <property type="project" value="TreeGrafter"/>
</dbReference>
<feature type="region of interest" description="Disordered" evidence="5">
    <location>
        <begin position="20"/>
        <end position="39"/>
    </location>
</feature>
<keyword evidence="4" id="KW-0539">Nucleus</keyword>
<evidence type="ECO:0000256" key="3">
    <source>
        <dbReference type="ARBA" id="ARBA00023125"/>
    </source>
</evidence>
<dbReference type="EMBL" id="MN125747">
    <property type="protein sequence ID" value="QDO16214.1"/>
    <property type="molecule type" value="mRNA"/>
</dbReference>
<dbReference type="AlphaFoldDB" id="A0A516AFX3"/>
<dbReference type="Gene3D" id="2.40.50.140">
    <property type="entry name" value="Nucleic acid-binding proteins"/>
    <property type="match status" value="1"/>
</dbReference>
<evidence type="ECO:0000256" key="5">
    <source>
        <dbReference type="SAM" id="MobiDB-lite"/>
    </source>
</evidence>
<dbReference type="SUPFAM" id="SSF46785">
    <property type="entry name" value="Winged helix' DNA-binding domain"/>
    <property type="match status" value="1"/>
</dbReference>
<dbReference type="GO" id="GO:0006260">
    <property type="term" value="P:DNA replication"/>
    <property type="evidence" value="ECO:0007669"/>
    <property type="project" value="TreeGrafter"/>
</dbReference>
<comment type="similarity">
    <text evidence="2">Belongs to the replication factor A protein 2 family.</text>
</comment>
<dbReference type="GO" id="GO:0035861">
    <property type="term" value="C:site of double-strand break"/>
    <property type="evidence" value="ECO:0007669"/>
    <property type="project" value="TreeGrafter"/>
</dbReference>
<dbReference type="PANTHER" id="PTHR13989:SF16">
    <property type="entry name" value="REPLICATION PROTEIN A2"/>
    <property type="match status" value="1"/>
</dbReference>
<feature type="domain" description="Replication protein A C-terminal" evidence="6">
    <location>
        <begin position="201"/>
        <end position="280"/>
    </location>
</feature>
<reference evidence="7" key="1">
    <citation type="journal article" date="2019" name="Microorganisms">
        <title>DNA Damage Response Pathways in Dinoflagellates.</title>
        <authorList>
            <person name="Li C."/>
            <person name="Wong J."/>
        </authorList>
    </citation>
    <scope>NUCLEOTIDE SEQUENCE</scope>
</reference>
<protein>
    <submittedName>
        <fullName evidence="7">Replication protein A 32 kDa subunit</fullName>
    </submittedName>
</protein>
<dbReference type="GO" id="GO:0003697">
    <property type="term" value="F:single-stranded DNA binding"/>
    <property type="evidence" value="ECO:0007669"/>
    <property type="project" value="TreeGrafter"/>
</dbReference>
<dbReference type="InterPro" id="IPR012340">
    <property type="entry name" value="NA-bd_OB-fold"/>
</dbReference>
<sequence>MFGSAPFASQSQTLAMGFAPSTQVGAGPEAAKRPRQEDKQTCLPVTVRMVEQALEQRADSGSEALRFHDTEPGMLIFVGMVEAMTRQPASIEFSLNDATGRIRARYYVNGGKALEALAPGCHVSAFGGVRAAPEVHLAVTGLRLLESADEVSFHMVEAAHAALRLRRHRPEPATPAAGRQPALAAGAAPGAAAELSPPKAQRPAAPEAPAVEAAKPGFALSGEDLRKAVFACLSKEGDGRPEGVSFDAVCKHVAPAPSEEVAAILELLVNDGEVYTTIDDGHFQCV</sequence>
<keyword evidence="3" id="KW-0238">DNA-binding</keyword>
<dbReference type="InterPro" id="IPR040260">
    <property type="entry name" value="RFA2-like"/>
</dbReference>
<dbReference type="GO" id="GO:0005662">
    <property type="term" value="C:DNA replication factor A complex"/>
    <property type="evidence" value="ECO:0007669"/>
    <property type="project" value="TreeGrafter"/>
</dbReference>